<comment type="catalytic activity">
    <reaction evidence="15">
        <text>L-arginyl-L-alpha-amino acid(out) = L-arginyl-L-alpha-amino acid(in)</text>
        <dbReference type="Rhea" id="RHEA:79371"/>
        <dbReference type="ChEBI" id="CHEBI:84315"/>
    </reaction>
</comment>
<evidence type="ECO:0000256" key="20">
    <source>
        <dbReference type="ARBA" id="ARBA00044924"/>
    </source>
</evidence>
<evidence type="ECO:0000313" key="28">
    <source>
        <dbReference type="Proteomes" id="UP000325440"/>
    </source>
</evidence>
<proteinExistence type="inferred from homology"/>
<evidence type="ECO:0000256" key="1">
    <source>
        <dbReference type="ARBA" id="ARBA00004155"/>
    </source>
</evidence>
<comment type="catalytic activity">
    <reaction evidence="14">
        <text>L-aspartyl-L-lysine(out) = L-aspartyl-L-lysine(in)</text>
        <dbReference type="Rhea" id="RHEA:79411"/>
        <dbReference type="ChEBI" id="CHEBI:229953"/>
    </reaction>
</comment>
<keyword evidence="4 25" id="KW-0812">Transmembrane</keyword>
<keyword evidence="28" id="KW-1185">Reference proteome</keyword>
<evidence type="ECO:0000256" key="9">
    <source>
        <dbReference type="ARBA" id="ARBA00044878"/>
    </source>
</evidence>
<evidence type="ECO:0000256" key="5">
    <source>
        <dbReference type="ARBA" id="ARBA00022989"/>
    </source>
</evidence>
<evidence type="ECO:0000256" key="15">
    <source>
        <dbReference type="ARBA" id="ARBA00044899"/>
    </source>
</evidence>
<feature type="transmembrane region" description="Helical" evidence="25">
    <location>
        <begin position="172"/>
        <end position="193"/>
    </location>
</feature>
<name>A0A5E4MAH7_9HEMI</name>
<evidence type="ECO:0000256" key="25">
    <source>
        <dbReference type="SAM" id="Phobius"/>
    </source>
</evidence>
<keyword evidence="3" id="KW-0813">Transport</keyword>
<dbReference type="InterPro" id="IPR011701">
    <property type="entry name" value="MFS"/>
</dbReference>
<comment type="catalytic activity">
    <reaction evidence="18">
        <text>L-histidyl-L-alpha-amino acid(out) = L-histidyl-L-alpha-amino acid(in)</text>
        <dbReference type="Rhea" id="RHEA:79379"/>
        <dbReference type="ChEBI" id="CHEBI:229964"/>
    </reaction>
</comment>
<feature type="transmembrane region" description="Helical" evidence="25">
    <location>
        <begin position="447"/>
        <end position="471"/>
    </location>
</feature>
<dbReference type="Gene3D" id="1.20.1250.20">
    <property type="entry name" value="MFS general substrate transporter like domains"/>
    <property type="match status" value="2"/>
</dbReference>
<dbReference type="PANTHER" id="PTHR23512">
    <property type="entry name" value="MAJOR FACILITATOR SUPERFAMILY DOMAIN-CONTAINING PROTEIN 1"/>
    <property type="match status" value="1"/>
</dbReference>
<comment type="catalytic activity">
    <reaction evidence="11">
        <text>L-alpha-aminoacyl-L-histidine(out) = L-alpha-aminoacyl-L-histidine(in)</text>
        <dbReference type="Rhea" id="RHEA:79375"/>
        <dbReference type="ChEBI" id="CHEBI:229967"/>
    </reaction>
</comment>
<evidence type="ECO:0000256" key="10">
    <source>
        <dbReference type="ARBA" id="ARBA00044881"/>
    </source>
</evidence>
<feature type="transmembrane region" description="Helical" evidence="25">
    <location>
        <begin position="114"/>
        <end position="132"/>
    </location>
</feature>
<dbReference type="GO" id="GO:0022857">
    <property type="term" value="F:transmembrane transporter activity"/>
    <property type="evidence" value="ECO:0007669"/>
    <property type="project" value="InterPro"/>
</dbReference>
<comment type="catalytic activity">
    <reaction evidence="8">
        <text>L-lysyl-L-alanine(out) = L-lysyl-L-alanine(in)</text>
        <dbReference type="Rhea" id="RHEA:79399"/>
        <dbReference type="ChEBI" id="CHEBI:229954"/>
    </reaction>
</comment>
<accession>A0A5E4MAH7</accession>
<dbReference type="Proteomes" id="UP000325440">
    <property type="component" value="Unassembled WGS sequence"/>
</dbReference>
<dbReference type="InterPro" id="IPR020846">
    <property type="entry name" value="MFS_dom"/>
</dbReference>
<comment type="catalytic activity">
    <reaction evidence="16">
        <text>L-lysyl-L-lysine(out) = L-lysyl-L-lysine(in)</text>
        <dbReference type="Rhea" id="RHEA:79403"/>
        <dbReference type="ChEBI" id="CHEBI:229956"/>
    </reaction>
</comment>
<dbReference type="CDD" id="cd17340">
    <property type="entry name" value="MFS_MFSD1"/>
    <property type="match status" value="1"/>
</dbReference>
<protein>
    <recommendedName>
        <fullName evidence="21">Lysosomal dipeptide transporter MFSD1</fullName>
    </recommendedName>
    <alternativeName>
        <fullName evidence="22">Major facilitator superfamily domain-containing protein 1</fullName>
    </alternativeName>
</protein>
<evidence type="ECO:0000256" key="2">
    <source>
        <dbReference type="ARBA" id="ARBA00008335"/>
    </source>
</evidence>
<keyword evidence="5 25" id="KW-1133">Transmembrane helix</keyword>
<evidence type="ECO:0000256" key="6">
    <source>
        <dbReference type="ARBA" id="ARBA00023136"/>
    </source>
</evidence>
<dbReference type="InterPro" id="IPR052187">
    <property type="entry name" value="MFSD1"/>
</dbReference>
<evidence type="ECO:0000256" key="22">
    <source>
        <dbReference type="ARBA" id="ARBA00045018"/>
    </source>
</evidence>
<comment type="catalytic activity">
    <reaction evidence="9">
        <text>L-histidyl-glycine(out) = L-histidyl-glycine(in)</text>
        <dbReference type="Rhea" id="RHEA:79395"/>
        <dbReference type="ChEBI" id="CHEBI:229957"/>
    </reaction>
</comment>
<feature type="domain" description="Major facilitator superfamily (MFS) profile" evidence="26">
    <location>
        <begin position="69"/>
        <end position="477"/>
    </location>
</feature>
<comment type="catalytic activity">
    <reaction evidence="17">
        <text>L-arginyl-glycine(out) = L-arginyl-glycine(in)</text>
        <dbReference type="Rhea" id="RHEA:79391"/>
        <dbReference type="ChEBI" id="CHEBI:229955"/>
    </reaction>
</comment>
<evidence type="ECO:0000256" key="16">
    <source>
        <dbReference type="ARBA" id="ARBA00044900"/>
    </source>
</evidence>
<evidence type="ECO:0000256" key="19">
    <source>
        <dbReference type="ARBA" id="ARBA00044919"/>
    </source>
</evidence>
<evidence type="ECO:0000256" key="21">
    <source>
        <dbReference type="ARBA" id="ARBA00044985"/>
    </source>
</evidence>
<evidence type="ECO:0000256" key="4">
    <source>
        <dbReference type="ARBA" id="ARBA00022692"/>
    </source>
</evidence>
<dbReference type="OrthoDB" id="424834at2759"/>
<feature type="transmembrane region" description="Helical" evidence="25">
    <location>
        <begin position="200"/>
        <end position="220"/>
    </location>
</feature>
<gene>
    <name evidence="27" type="ORF">CINCED_3A009891</name>
</gene>
<comment type="catalytic activity">
    <reaction evidence="19">
        <text>L-alanyl-L-lysine(out) = L-alanyl-L-lysine(in)</text>
        <dbReference type="Rhea" id="RHEA:79415"/>
        <dbReference type="ChEBI" id="CHEBI:192470"/>
    </reaction>
</comment>
<dbReference type="EMBL" id="CABPRJ010000050">
    <property type="protein sequence ID" value="VVC26875.1"/>
    <property type="molecule type" value="Genomic_DNA"/>
</dbReference>
<comment type="function">
    <text evidence="23">Lysosomal dipeptide uniporter that selectively exports lysine, arginine or histidine-containing dipeptides with a net positive charge from the lysosome lumen into the cytosol. Could play a role in a specific type of protein O-glycosylation indirectly regulating macrophages migration and tissue invasion. Also essential for liver homeostasis.</text>
</comment>
<comment type="catalytic activity">
    <reaction evidence="12">
        <text>L-lysyl-L-alpha-amino acid(out) = L-lysyl-L-alpha-amino acid(in)</text>
        <dbReference type="Rhea" id="RHEA:79387"/>
        <dbReference type="ChEBI" id="CHEBI:229965"/>
    </reaction>
</comment>
<keyword evidence="6 25" id="KW-0472">Membrane</keyword>
<dbReference type="AlphaFoldDB" id="A0A5E4MAH7"/>
<dbReference type="Pfam" id="PF07690">
    <property type="entry name" value="MFS_1"/>
    <property type="match status" value="1"/>
</dbReference>
<evidence type="ECO:0000256" key="7">
    <source>
        <dbReference type="ARBA" id="ARBA00023228"/>
    </source>
</evidence>
<comment type="catalytic activity">
    <reaction evidence="20">
        <text>L-lysyl-glycine(out) = L-lysyl-glycine(in)</text>
        <dbReference type="Rhea" id="RHEA:79407"/>
        <dbReference type="ChEBI" id="CHEBI:191202"/>
    </reaction>
</comment>
<evidence type="ECO:0000256" key="13">
    <source>
        <dbReference type="ARBA" id="ARBA00044893"/>
    </source>
</evidence>
<evidence type="ECO:0000256" key="12">
    <source>
        <dbReference type="ARBA" id="ARBA00044891"/>
    </source>
</evidence>
<sequence length="511" mass="57978">MAEQVVSTEQIAEQFESTEQMAEQAVSTEQMAEQFESTEQMVEQGVSTIVINNQKDIKIAWKYPSDIFQRLLALFFMFLIGFGSYFCFDIPSALQENLIQDLNLSTTQFLYLNSWYSWLNVIMCTIGGLLIDSVSRTHISTIKCAVLVALGQIIFAFGAFVNIFWVMLLGRFIFRIGGEWLAIAQNNYAVLWFKGKELNMVFGFQLSFARFGSTVNFIVMKPLYGYVKNRISYHCPNYESLSIVLLLASLTCVLSLLSALLLAWQDKRAEKLLHFRVLDATEVVQIKDTKNLPKIFWLVMLIIVCYYSTIFPLVVLGEVFFERKYNFSLDEAKFTTRIVYTISALCAPFFGLVIDKTGRNLFWVFLSIFGTLVSHMVLTFTFVNPYIAMFIMGLSYSILASALWSLIALIIPEHQMGTAYGITQSAKNFGLAVVALMTGIIVETNDYYMMGLCFCLLISVSLLLTAILCSLDFKNNGILNMSINQILLKSKKTPPPEKQTLLQDNDKCKED</sequence>
<dbReference type="SUPFAM" id="SSF103473">
    <property type="entry name" value="MFS general substrate transporter"/>
    <property type="match status" value="1"/>
</dbReference>
<evidence type="ECO:0000256" key="24">
    <source>
        <dbReference type="ARBA" id="ARBA00046376"/>
    </source>
</evidence>
<feature type="transmembrane region" description="Helical" evidence="25">
    <location>
        <begin position="337"/>
        <end position="354"/>
    </location>
</feature>
<comment type="similarity">
    <text evidence="2">Belongs to the major facilitator superfamily.</text>
</comment>
<evidence type="ECO:0000256" key="8">
    <source>
        <dbReference type="ARBA" id="ARBA00044876"/>
    </source>
</evidence>
<feature type="transmembrane region" description="Helical" evidence="25">
    <location>
        <begin position="240"/>
        <end position="264"/>
    </location>
</feature>
<organism evidence="27 28">
    <name type="scientific">Cinara cedri</name>
    <dbReference type="NCBI Taxonomy" id="506608"/>
    <lineage>
        <taxon>Eukaryota</taxon>
        <taxon>Metazoa</taxon>
        <taxon>Ecdysozoa</taxon>
        <taxon>Arthropoda</taxon>
        <taxon>Hexapoda</taxon>
        <taxon>Insecta</taxon>
        <taxon>Pterygota</taxon>
        <taxon>Neoptera</taxon>
        <taxon>Paraneoptera</taxon>
        <taxon>Hemiptera</taxon>
        <taxon>Sternorrhyncha</taxon>
        <taxon>Aphidomorpha</taxon>
        <taxon>Aphidoidea</taxon>
        <taxon>Aphididae</taxon>
        <taxon>Lachninae</taxon>
        <taxon>Cinara</taxon>
    </lineage>
</organism>
<evidence type="ECO:0000259" key="26">
    <source>
        <dbReference type="PROSITE" id="PS50850"/>
    </source>
</evidence>
<dbReference type="PROSITE" id="PS50850">
    <property type="entry name" value="MFS"/>
    <property type="match status" value="1"/>
</dbReference>
<feature type="transmembrane region" description="Helical" evidence="25">
    <location>
        <begin position="144"/>
        <end position="166"/>
    </location>
</feature>
<feature type="transmembrane region" description="Helical" evidence="25">
    <location>
        <begin position="295"/>
        <end position="317"/>
    </location>
</feature>
<comment type="subcellular location">
    <subcellularLocation>
        <location evidence="1">Lysosome membrane</location>
        <topology evidence="1">Multi-pass membrane protein</topology>
    </subcellularLocation>
</comment>
<reference evidence="27 28" key="1">
    <citation type="submission" date="2019-08" db="EMBL/GenBank/DDBJ databases">
        <authorList>
            <person name="Alioto T."/>
            <person name="Alioto T."/>
            <person name="Gomez Garrido J."/>
        </authorList>
    </citation>
    <scope>NUCLEOTIDE SEQUENCE [LARGE SCALE GENOMIC DNA]</scope>
</reference>
<feature type="transmembrane region" description="Helical" evidence="25">
    <location>
        <begin position="418"/>
        <end position="441"/>
    </location>
</feature>
<evidence type="ECO:0000256" key="23">
    <source>
        <dbReference type="ARBA" id="ARBA00045709"/>
    </source>
</evidence>
<comment type="subunit">
    <text evidence="24">Homodimer. Interacts with lysosomal protein GLMP (via lumenal domain); the interaction starts while both proteins are still in the endoplasmic reticulum and is required for stabilization of MFSD1 in lysosomes but has no direct effect on its targeting to lysosomes or transporter activity.</text>
</comment>
<evidence type="ECO:0000256" key="18">
    <source>
        <dbReference type="ARBA" id="ARBA00044912"/>
    </source>
</evidence>
<dbReference type="GO" id="GO:0005765">
    <property type="term" value="C:lysosomal membrane"/>
    <property type="evidence" value="ECO:0007669"/>
    <property type="project" value="UniProtKB-SubCell"/>
</dbReference>
<evidence type="ECO:0000256" key="11">
    <source>
        <dbReference type="ARBA" id="ARBA00044884"/>
    </source>
</evidence>
<feature type="transmembrane region" description="Helical" evidence="25">
    <location>
        <begin position="361"/>
        <end position="380"/>
    </location>
</feature>
<evidence type="ECO:0000256" key="17">
    <source>
        <dbReference type="ARBA" id="ARBA00044903"/>
    </source>
</evidence>
<evidence type="ECO:0000256" key="3">
    <source>
        <dbReference type="ARBA" id="ARBA00022448"/>
    </source>
</evidence>
<feature type="transmembrane region" description="Helical" evidence="25">
    <location>
        <begin position="71"/>
        <end position="94"/>
    </location>
</feature>
<feature type="transmembrane region" description="Helical" evidence="25">
    <location>
        <begin position="386"/>
        <end position="411"/>
    </location>
</feature>
<keyword evidence="7" id="KW-0458">Lysosome</keyword>
<dbReference type="PANTHER" id="PTHR23512:SF3">
    <property type="entry name" value="MAJOR FACILITATOR SUPERFAMILY DOMAIN-CONTAINING PROTEIN 1"/>
    <property type="match status" value="1"/>
</dbReference>
<comment type="catalytic activity">
    <reaction evidence="10">
        <text>L-alpha-aminoacyl-L-arginine(out) = L-alpha-aminoacyl-L-arginine(in)</text>
        <dbReference type="Rhea" id="RHEA:79367"/>
        <dbReference type="ChEBI" id="CHEBI:229968"/>
    </reaction>
</comment>
<evidence type="ECO:0000313" key="27">
    <source>
        <dbReference type="EMBL" id="VVC26875.1"/>
    </source>
</evidence>
<comment type="catalytic activity">
    <reaction evidence="13">
        <text>L-alpha-aminoacyl-L-lysine(out) = L-alpha-aminoacyl-L-lysine(in)</text>
        <dbReference type="Rhea" id="RHEA:79383"/>
        <dbReference type="ChEBI" id="CHEBI:229966"/>
    </reaction>
</comment>
<evidence type="ECO:0000256" key="14">
    <source>
        <dbReference type="ARBA" id="ARBA00044898"/>
    </source>
</evidence>
<dbReference type="InterPro" id="IPR036259">
    <property type="entry name" value="MFS_trans_sf"/>
</dbReference>